<feature type="compositionally biased region" description="Low complexity" evidence="4">
    <location>
        <begin position="302"/>
        <end position="324"/>
    </location>
</feature>
<dbReference type="PROSITE" id="PS50005">
    <property type="entry name" value="TPR"/>
    <property type="match status" value="3"/>
</dbReference>
<dbReference type="HOGENOM" id="CLU_010140_2_0_5"/>
<feature type="repeat" description="TPR" evidence="3">
    <location>
        <begin position="209"/>
        <end position="242"/>
    </location>
</feature>
<keyword evidence="6" id="KW-1185">Reference proteome</keyword>
<evidence type="ECO:0000313" key="6">
    <source>
        <dbReference type="Proteomes" id="UP000002417"/>
    </source>
</evidence>
<dbReference type="Proteomes" id="UP000002417">
    <property type="component" value="Chromosome"/>
</dbReference>
<dbReference type="InterPro" id="IPR050498">
    <property type="entry name" value="Ycf3"/>
</dbReference>
<feature type="region of interest" description="Disordered" evidence="4">
    <location>
        <begin position="260"/>
        <end position="377"/>
    </location>
</feature>
<dbReference type="Pfam" id="PF14559">
    <property type="entry name" value="TPR_19"/>
    <property type="match status" value="1"/>
</dbReference>
<dbReference type="OrthoDB" id="6193797at2"/>
<dbReference type="SUPFAM" id="SSF48452">
    <property type="entry name" value="TPR-like"/>
    <property type="match status" value="1"/>
</dbReference>
<dbReference type="EMBL" id="CP000781">
    <property type="protein sequence ID" value="ABS69024.1"/>
    <property type="molecule type" value="Genomic_DNA"/>
</dbReference>
<reference evidence="5 6" key="1">
    <citation type="submission" date="2007-07" db="EMBL/GenBank/DDBJ databases">
        <title>Complete sequence of chromosome of Xanthobacter autotrophicus Py2.</title>
        <authorList>
            <consortium name="US DOE Joint Genome Institute"/>
            <person name="Copeland A."/>
            <person name="Lucas S."/>
            <person name="Lapidus A."/>
            <person name="Barry K."/>
            <person name="Glavina del Rio T."/>
            <person name="Hammon N."/>
            <person name="Israni S."/>
            <person name="Dalin E."/>
            <person name="Tice H."/>
            <person name="Pitluck S."/>
            <person name="Sims D."/>
            <person name="Brettin T."/>
            <person name="Bruce D."/>
            <person name="Detter J.C."/>
            <person name="Han C."/>
            <person name="Tapia R."/>
            <person name="Brainard J."/>
            <person name="Schmutz J."/>
            <person name="Larimer F."/>
            <person name="Land M."/>
            <person name="Hauser L."/>
            <person name="Kyrpides N."/>
            <person name="Kim E."/>
            <person name="Ensigns S.A."/>
            <person name="Richardson P."/>
        </authorList>
    </citation>
    <scope>NUCLEOTIDE SEQUENCE [LARGE SCALE GENOMIC DNA]</scope>
    <source>
        <strain evidence="6">ATCC BAA-1158 / Py2</strain>
    </source>
</reference>
<dbReference type="PANTHER" id="PTHR44858:SF1">
    <property type="entry name" value="UDP-N-ACETYLGLUCOSAMINE--PEPTIDE N-ACETYLGLUCOSAMINYLTRANSFERASE SPINDLY-RELATED"/>
    <property type="match status" value="1"/>
</dbReference>
<dbReference type="SUPFAM" id="SSF53756">
    <property type="entry name" value="UDP-Glycosyltransferase/glycogen phosphorylase"/>
    <property type="match status" value="1"/>
</dbReference>
<sequence length="691" mass="72642">MAEDERAAFARATALHREGRVDEALEVYQGLLKARPGVFEVERLIVFAHLQAGRIKDAHAAARRAKHGHPKNPHAHVLLGATLQAEHKWERALKAFEAAARLDPGLVEARYLAGNMHANLGRHVEALACFDMALALDPRAVEVLANLAQVRVRLGQSVEALADFTRLAELQPWEPAHFLAKGALLHEFGRSTEAAEAAFAALQLKPDLADAHFLIGQTFQAAGDLSAAREAYRIALATAPDRPAFQVALASIERDLGDGEMPAPVSVPAAAPDAGLPPAGPEPAEVSRAPTDRGNLEAPQKAAAPATAAAETAEPSPAIASSIPVTEPPACDPGPPAVATAERDLPLDERQPDTGSLPAEAASPEPQPGLSPGEVRGESLTPQALRQRAVDALAAGRWQEGWDGLEAAAPDAETAQKPLPLPHWDGVEKPSALIVTAEGDLADLILFGRLLRLLGDRRIPARLLAQATDVPLLSRIDARIPVASDLAGVDVRDAGLRWTPLASLPRLMSPDPGGWPQAPYLLADPARIARWRDMRPDGFAVGIAWDGDRTLLAAFAALASLDGIALVSLETRPEAEAELAATGFGAQVARLGPGWDGDGTLIDTAALIQHLDLVVTGEGPVAHLAGARGRPGLVAVGPVPHWCWGKDAGTSAFYPSLALVRAERADDWSDVAPDLATSVAASASAQRAAMR</sequence>
<organism evidence="5 6">
    <name type="scientific">Xanthobacter autotrophicus (strain ATCC BAA-1158 / Py2)</name>
    <dbReference type="NCBI Taxonomy" id="78245"/>
    <lineage>
        <taxon>Bacteria</taxon>
        <taxon>Pseudomonadati</taxon>
        <taxon>Pseudomonadota</taxon>
        <taxon>Alphaproteobacteria</taxon>
        <taxon>Hyphomicrobiales</taxon>
        <taxon>Xanthobacteraceae</taxon>
        <taxon>Xanthobacter</taxon>
    </lineage>
</organism>
<keyword evidence="2 3" id="KW-0802">TPR repeat</keyword>
<dbReference type="Gene3D" id="1.25.40.10">
    <property type="entry name" value="Tetratricopeptide repeat domain"/>
    <property type="match status" value="1"/>
</dbReference>
<dbReference type="STRING" id="78245.Xaut_3799"/>
<dbReference type="InterPro" id="IPR019734">
    <property type="entry name" value="TPR_rpt"/>
</dbReference>
<evidence type="ECO:0000256" key="2">
    <source>
        <dbReference type="ARBA" id="ARBA00022803"/>
    </source>
</evidence>
<proteinExistence type="predicted"/>
<dbReference type="Pfam" id="PF13432">
    <property type="entry name" value="TPR_16"/>
    <property type="match status" value="3"/>
</dbReference>
<dbReference type="SMART" id="SM00028">
    <property type="entry name" value="TPR"/>
    <property type="match status" value="6"/>
</dbReference>
<accession>A7ILY1</accession>
<feature type="compositionally biased region" description="Basic and acidic residues" evidence="4">
    <location>
        <begin position="341"/>
        <end position="352"/>
    </location>
</feature>
<feature type="compositionally biased region" description="Pro residues" evidence="4">
    <location>
        <begin position="326"/>
        <end position="336"/>
    </location>
</feature>
<evidence type="ECO:0000256" key="1">
    <source>
        <dbReference type="ARBA" id="ARBA00022737"/>
    </source>
</evidence>
<dbReference type="AlphaFoldDB" id="A7ILY1"/>
<dbReference type="eggNOG" id="COG0457">
    <property type="taxonomic scope" value="Bacteria"/>
</dbReference>
<evidence type="ECO:0000256" key="4">
    <source>
        <dbReference type="SAM" id="MobiDB-lite"/>
    </source>
</evidence>
<keyword evidence="1" id="KW-0677">Repeat</keyword>
<dbReference type="PANTHER" id="PTHR44858">
    <property type="entry name" value="TETRATRICOPEPTIDE REPEAT PROTEIN 6"/>
    <property type="match status" value="1"/>
</dbReference>
<feature type="compositionally biased region" description="Low complexity" evidence="4">
    <location>
        <begin position="262"/>
        <end position="277"/>
    </location>
</feature>
<gene>
    <name evidence="5" type="ordered locus">Xaut_3799</name>
</gene>
<dbReference type="PhylomeDB" id="A7ILY1"/>
<evidence type="ECO:0000256" key="3">
    <source>
        <dbReference type="PROSITE-ProRule" id="PRU00339"/>
    </source>
</evidence>
<protein>
    <submittedName>
        <fullName evidence="5">Tetratricopeptide TPR_2 repeat protein</fullName>
    </submittedName>
</protein>
<dbReference type="Gene3D" id="3.40.50.2000">
    <property type="entry name" value="Glycogen Phosphorylase B"/>
    <property type="match status" value="1"/>
</dbReference>
<feature type="repeat" description="TPR" evidence="3">
    <location>
        <begin position="107"/>
        <end position="140"/>
    </location>
</feature>
<name>A7ILY1_XANP2</name>
<feature type="repeat" description="TPR" evidence="3">
    <location>
        <begin position="73"/>
        <end position="106"/>
    </location>
</feature>
<evidence type="ECO:0000313" key="5">
    <source>
        <dbReference type="EMBL" id="ABS69024.1"/>
    </source>
</evidence>
<dbReference type="InterPro" id="IPR011990">
    <property type="entry name" value="TPR-like_helical_dom_sf"/>
</dbReference>
<dbReference type="KEGG" id="xau:Xaut_3799"/>